<organism evidence="2 3">
    <name type="scientific">Nocardioides euryhalodurans</name>
    <dbReference type="NCBI Taxonomy" id="2518370"/>
    <lineage>
        <taxon>Bacteria</taxon>
        <taxon>Bacillati</taxon>
        <taxon>Actinomycetota</taxon>
        <taxon>Actinomycetes</taxon>
        <taxon>Propionibacteriales</taxon>
        <taxon>Nocardioidaceae</taxon>
        <taxon>Nocardioides</taxon>
    </lineage>
</organism>
<evidence type="ECO:0000313" key="3">
    <source>
        <dbReference type="Proteomes" id="UP000294894"/>
    </source>
</evidence>
<evidence type="ECO:0008006" key="4">
    <source>
        <dbReference type="Google" id="ProtNLM"/>
    </source>
</evidence>
<feature type="transmembrane region" description="Helical" evidence="1">
    <location>
        <begin position="115"/>
        <end position="136"/>
    </location>
</feature>
<keyword evidence="3" id="KW-1185">Reference proteome</keyword>
<feature type="transmembrane region" description="Helical" evidence="1">
    <location>
        <begin position="34"/>
        <end position="53"/>
    </location>
</feature>
<feature type="transmembrane region" description="Helical" evidence="1">
    <location>
        <begin position="286"/>
        <end position="304"/>
    </location>
</feature>
<dbReference type="OrthoDB" id="4966979at2"/>
<keyword evidence="1" id="KW-0472">Membrane</keyword>
<evidence type="ECO:0000313" key="2">
    <source>
        <dbReference type="EMBL" id="QBR93997.1"/>
    </source>
</evidence>
<feature type="transmembrane region" description="Helical" evidence="1">
    <location>
        <begin position="156"/>
        <end position="176"/>
    </location>
</feature>
<dbReference type="KEGG" id="noy:EXE57_18195"/>
<proteinExistence type="predicted"/>
<feature type="transmembrane region" description="Helical" evidence="1">
    <location>
        <begin position="65"/>
        <end position="84"/>
    </location>
</feature>
<accession>A0A4P7GQ92</accession>
<evidence type="ECO:0000256" key="1">
    <source>
        <dbReference type="SAM" id="Phobius"/>
    </source>
</evidence>
<protein>
    <recommendedName>
        <fullName evidence="4">DUF418 domain-containing protein</fullName>
    </recommendedName>
</protein>
<dbReference type="RefSeq" id="WP_135079975.1">
    <property type="nucleotide sequence ID" value="NZ_CP038267.1"/>
</dbReference>
<feature type="transmembrane region" description="Helical" evidence="1">
    <location>
        <begin position="188"/>
        <end position="205"/>
    </location>
</feature>
<sequence length="343" mass="36218">MGERQRGPDVARGLAVFSMYVAHTAPDNGQVGGVALADYLTFPLFGLLVGVGAELASRRSSSRDQLVATLVRALALVVVGLLLVQASSGIVIVLTQLGLLTLLCWGVSRLPSASVAVVGVAAWLVAPWTVAVAEPWRADASGLQLQLLNVVVSEIYPQAVLLLAAATGILLTRWLFPRRRQVPPQAQAAVVGVALLVTWSALVVADARGAVTVEPYDTTWLEQVFVVVLASAVFVGCVVAARTALGPALEPVARVGGMTLTLYVLQICYLAAWAHVLRPGVSEDSWFNVALLTFGSLLLVAVWRKLPLRKPWDRGPLEGAVAVAVTWAVGRPGAPVIREPVPT</sequence>
<reference evidence="2 3" key="1">
    <citation type="submission" date="2019-03" db="EMBL/GenBank/DDBJ databases">
        <title>Three New Species of Nocardioides, Nocardioides euryhalodurans sp. nov., Nocardioides seonyuensis sp. nov. and Nocardioides eburneoflavus sp. nov., Iolated from Soil.</title>
        <authorList>
            <person name="Roh S.G."/>
            <person name="Lee C."/>
            <person name="Kim M.-K."/>
            <person name="Kim S.B."/>
        </authorList>
    </citation>
    <scope>NUCLEOTIDE SEQUENCE [LARGE SCALE GENOMIC DNA]</scope>
    <source>
        <strain evidence="2 3">MMS17-SY117</strain>
    </source>
</reference>
<feature type="transmembrane region" description="Helical" evidence="1">
    <location>
        <begin position="252"/>
        <end position="274"/>
    </location>
</feature>
<feature type="transmembrane region" description="Helical" evidence="1">
    <location>
        <begin position="225"/>
        <end position="245"/>
    </location>
</feature>
<dbReference type="Proteomes" id="UP000294894">
    <property type="component" value="Chromosome"/>
</dbReference>
<gene>
    <name evidence="2" type="ORF">EXE57_18195</name>
</gene>
<keyword evidence="1" id="KW-0812">Transmembrane</keyword>
<name>A0A4P7GQ92_9ACTN</name>
<dbReference type="AlphaFoldDB" id="A0A4P7GQ92"/>
<dbReference type="EMBL" id="CP038267">
    <property type="protein sequence ID" value="QBR93997.1"/>
    <property type="molecule type" value="Genomic_DNA"/>
</dbReference>
<feature type="transmembrane region" description="Helical" evidence="1">
    <location>
        <begin position="90"/>
        <end position="108"/>
    </location>
</feature>
<keyword evidence="1" id="KW-1133">Transmembrane helix</keyword>